<dbReference type="GO" id="GO:0046872">
    <property type="term" value="F:metal ion binding"/>
    <property type="evidence" value="ECO:0007669"/>
    <property type="project" value="UniProtKB-KW"/>
</dbReference>
<dbReference type="Pfam" id="PF00209">
    <property type="entry name" value="SNF"/>
    <property type="match status" value="1"/>
</dbReference>
<feature type="disulfide bond" evidence="7">
    <location>
        <begin position="138"/>
        <end position="147"/>
    </location>
</feature>
<dbReference type="GO" id="GO:0005886">
    <property type="term" value="C:plasma membrane"/>
    <property type="evidence" value="ECO:0007669"/>
    <property type="project" value="TreeGrafter"/>
</dbReference>
<dbReference type="InterPro" id="IPR000175">
    <property type="entry name" value="Na/ntran_symport"/>
</dbReference>
<dbReference type="Proteomes" id="UP000286415">
    <property type="component" value="Unassembled WGS sequence"/>
</dbReference>
<keyword evidence="10" id="KW-1185">Reference proteome</keyword>
<feature type="transmembrane region" description="Helical" evidence="8">
    <location>
        <begin position="76"/>
        <end position="97"/>
    </location>
</feature>
<feature type="transmembrane region" description="Helical" evidence="8">
    <location>
        <begin position="185"/>
        <end position="209"/>
    </location>
</feature>
<dbReference type="PANTHER" id="PTHR11616">
    <property type="entry name" value="SODIUM/CHLORIDE DEPENDENT TRANSPORTER"/>
    <property type="match status" value="1"/>
</dbReference>
<feature type="transmembrane region" description="Helical" evidence="8">
    <location>
        <begin position="488"/>
        <end position="509"/>
    </location>
</feature>
<feature type="transmembrane region" description="Helical" evidence="8">
    <location>
        <begin position="315"/>
        <end position="338"/>
    </location>
</feature>
<dbReference type="OrthoDB" id="6125674at2759"/>
<evidence type="ECO:0000256" key="3">
    <source>
        <dbReference type="ARBA" id="ARBA00022692"/>
    </source>
</evidence>
<feature type="binding site" evidence="6">
    <location>
        <position position="391"/>
    </location>
    <ligand>
        <name>Na(+)</name>
        <dbReference type="ChEBI" id="CHEBI:29101"/>
        <label>1</label>
    </ligand>
</feature>
<dbReference type="SUPFAM" id="SSF161070">
    <property type="entry name" value="SNF-like"/>
    <property type="match status" value="1"/>
</dbReference>
<evidence type="ECO:0000313" key="10">
    <source>
        <dbReference type="Proteomes" id="UP000286415"/>
    </source>
</evidence>
<evidence type="ECO:0000256" key="6">
    <source>
        <dbReference type="PIRSR" id="PIRSR600175-1"/>
    </source>
</evidence>
<dbReference type="InterPro" id="IPR037272">
    <property type="entry name" value="SNS_sf"/>
</dbReference>
<comment type="subcellular location">
    <subcellularLocation>
        <location evidence="1">Membrane</location>
        <topology evidence="1">Multi-pass membrane protein</topology>
    </subcellularLocation>
</comment>
<feature type="transmembrane region" description="Helical" evidence="8">
    <location>
        <begin position="377"/>
        <end position="398"/>
    </location>
</feature>
<evidence type="ECO:0000256" key="7">
    <source>
        <dbReference type="PIRSR" id="PIRSR600175-2"/>
    </source>
</evidence>
<organism evidence="9 10">
    <name type="scientific">Clonorchis sinensis</name>
    <name type="common">Chinese liver fluke</name>
    <dbReference type="NCBI Taxonomy" id="79923"/>
    <lineage>
        <taxon>Eukaryota</taxon>
        <taxon>Metazoa</taxon>
        <taxon>Spiralia</taxon>
        <taxon>Lophotrochozoa</taxon>
        <taxon>Platyhelminthes</taxon>
        <taxon>Trematoda</taxon>
        <taxon>Digenea</taxon>
        <taxon>Opisthorchiida</taxon>
        <taxon>Opisthorchiata</taxon>
        <taxon>Opisthorchiidae</taxon>
        <taxon>Clonorchis</taxon>
    </lineage>
</organism>
<protein>
    <submittedName>
        <fullName evidence="9">Uncharacterized protein</fullName>
    </submittedName>
</protein>
<feature type="transmembrane region" description="Helical" evidence="8">
    <location>
        <begin position="419"/>
        <end position="438"/>
    </location>
</feature>
<feature type="transmembrane region" description="Helical" evidence="8">
    <location>
        <begin position="43"/>
        <end position="64"/>
    </location>
</feature>
<evidence type="ECO:0000256" key="5">
    <source>
        <dbReference type="ARBA" id="ARBA00023136"/>
    </source>
</evidence>
<feature type="transmembrane region" description="Helical" evidence="8">
    <location>
        <begin position="279"/>
        <end position="303"/>
    </location>
</feature>
<keyword evidence="6" id="KW-0479">Metal-binding</keyword>
<evidence type="ECO:0000256" key="8">
    <source>
        <dbReference type="SAM" id="Phobius"/>
    </source>
</evidence>
<evidence type="ECO:0000256" key="1">
    <source>
        <dbReference type="ARBA" id="ARBA00004141"/>
    </source>
</evidence>
<comment type="caution">
    <text evidence="9">The sequence shown here is derived from an EMBL/GenBank/DDBJ whole genome shotgun (WGS) entry which is preliminary data.</text>
</comment>
<feature type="transmembrane region" description="Helical" evidence="8">
    <location>
        <begin position="216"/>
        <end position="238"/>
    </location>
</feature>
<feature type="binding site" evidence="6">
    <location>
        <position position="307"/>
    </location>
    <ligand>
        <name>Na(+)</name>
        <dbReference type="ChEBI" id="CHEBI:29101"/>
        <label>1</label>
    </ligand>
</feature>
<keyword evidence="7" id="KW-1015">Disulfide bond</keyword>
<dbReference type="PANTHER" id="PTHR11616:SF240">
    <property type="entry name" value="BLOATED TUBULES, ISOFORM B-RELATED"/>
    <property type="match status" value="1"/>
</dbReference>
<evidence type="ECO:0000256" key="4">
    <source>
        <dbReference type="ARBA" id="ARBA00022989"/>
    </source>
</evidence>
<accession>A0A8T1MSF3</accession>
<keyword evidence="3 8" id="KW-0812">Transmembrane</keyword>
<gene>
    <name evidence="9" type="ORF">CSKR_102859</name>
</gene>
<reference evidence="9 10" key="2">
    <citation type="journal article" date="2021" name="Genomics">
        <title>High-quality reference genome for Clonorchis sinensis.</title>
        <authorList>
            <person name="Young N.D."/>
            <person name="Stroehlein A.J."/>
            <person name="Kinkar L."/>
            <person name="Wang T."/>
            <person name="Sohn W.M."/>
            <person name="Chang B.C.H."/>
            <person name="Kaur P."/>
            <person name="Weisz D."/>
            <person name="Dudchenko O."/>
            <person name="Aiden E.L."/>
            <person name="Korhonen P.K."/>
            <person name="Gasser R.B."/>
        </authorList>
    </citation>
    <scope>NUCLEOTIDE SEQUENCE [LARGE SCALE GENOMIC DNA]</scope>
    <source>
        <strain evidence="9">Cs-k2</strain>
    </source>
</reference>
<sequence>MNYHGQNVDGEGPWNRVKLFLCGSCFLNFALLCKLPIDFYLGSGWSLVCYFSFLFIFAGPIFYIQFLEGTQLHCGLVGIFRCCIPWSNVGTVGYVFVNLIQSVLDSVHLTYCISYILFALYHCDGRQCVSSSYMWSSCNDAWAEGDCREGYELVYSGPLAEEKFLLNYVLMRTSSAVPLYGFPSWFQLSGLVLCPYFIAWLLISLLVLFGRKGFGLMLYILSPLTIFLLLGVVVQVGAEYADSRGQLGGFMSQFFANFATRIPVQQYARDKFEIKPLTWGLLMTFVHLSRVANLWTGVLPMLGKFANGDGKRKHISWIPVFLGFVLLAPLPVLLVVFATASSYDPEYLRCHLGTDWMAPFVIIPHILSKFSSHRTLAVSYFCLLLLCILLSTSLRLLATVDNIVDMFMAADSLRRQRRKVHYTTVLIVVLFLSVLGIPMICRSGFFWMRLVDAYAERLVVVLATIQAVGFLVVYARTEASGYGQKVRLLIVNVVYGLLFSLAAIVYAWYAVIATNTPTDSQCHTYSQAPKDDPLTNNFQYLGWSIAVSPIVLGMLYTIATVFRRSQKENRKFCEVLCNGDPRRNERRYVERPAYCSVAQGDGLHDITYQWSE</sequence>
<name>A0A8T1MSF3_CLOSI</name>
<feature type="transmembrane region" description="Helical" evidence="8">
    <location>
        <begin position="458"/>
        <end position="476"/>
    </location>
</feature>
<evidence type="ECO:0000256" key="2">
    <source>
        <dbReference type="ARBA" id="ARBA00022448"/>
    </source>
</evidence>
<keyword evidence="4 8" id="KW-1133">Transmembrane helix</keyword>
<keyword evidence="5 8" id="KW-0472">Membrane</keyword>
<keyword evidence="6" id="KW-0915">Sodium</keyword>
<dbReference type="EMBL" id="NIRI02000042">
    <property type="protein sequence ID" value="KAG5451691.1"/>
    <property type="molecule type" value="Genomic_DNA"/>
</dbReference>
<feature type="transmembrane region" description="Helical" evidence="8">
    <location>
        <begin position="540"/>
        <end position="562"/>
    </location>
</feature>
<reference evidence="9 10" key="1">
    <citation type="journal article" date="2018" name="Biotechnol. Adv.">
        <title>Improved genomic resources and new bioinformatic workflow for the carcinogenic parasite Clonorchis sinensis: Biotechnological implications.</title>
        <authorList>
            <person name="Wang D."/>
            <person name="Korhonen P.K."/>
            <person name="Gasser R.B."/>
            <person name="Young N.D."/>
        </authorList>
    </citation>
    <scope>NUCLEOTIDE SEQUENCE [LARGE SCALE GENOMIC DNA]</scope>
    <source>
        <strain evidence="9">Cs-k2</strain>
    </source>
</reference>
<dbReference type="PROSITE" id="PS50267">
    <property type="entry name" value="NA_NEUROTRAN_SYMP_3"/>
    <property type="match status" value="1"/>
</dbReference>
<keyword evidence="2" id="KW-0813">Transport</keyword>
<dbReference type="GO" id="GO:0035725">
    <property type="term" value="P:sodium ion transmembrane transport"/>
    <property type="evidence" value="ECO:0007669"/>
    <property type="project" value="TreeGrafter"/>
</dbReference>
<evidence type="ECO:0000313" key="9">
    <source>
        <dbReference type="EMBL" id="KAG5451691.1"/>
    </source>
</evidence>
<dbReference type="AlphaFoldDB" id="A0A8T1MSF3"/>
<proteinExistence type="predicted"/>